<comment type="caution">
    <text evidence="3">The sequence shown here is derived from an EMBL/GenBank/DDBJ whole genome shotgun (WGS) entry which is preliminary data.</text>
</comment>
<reference evidence="3" key="2">
    <citation type="submission" date="2014-07" db="EMBL/GenBank/DDBJ databases">
        <title>Genetics and epidemiology of antimicrobial resistance in B. fragilis group.</title>
        <authorList>
            <person name="Sydenham T.V."/>
            <person name="Hasman H."/>
            <person name="Kemp M."/>
            <person name="Justesen U.S."/>
        </authorList>
    </citation>
    <scope>NUCLEOTIDE SEQUENCE [LARGE SCALE GENOMIC DNA]</scope>
    <source>
        <strain evidence="3">DCMOUH0018B</strain>
    </source>
</reference>
<gene>
    <name evidence="3" type="ORF">EE52_0210910</name>
    <name evidence="2" type="ORF">F3B44_11415</name>
</gene>
<feature type="transmembrane region" description="Helical" evidence="1">
    <location>
        <begin position="25"/>
        <end position="50"/>
    </location>
</feature>
<keyword evidence="1" id="KW-0472">Membrane</keyword>
<feature type="transmembrane region" description="Helical" evidence="1">
    <location>
        <begin position="56"/>
        <end position="74"/>
    </location>
</feature>
<reference evidence="3" key="1">
    <citation type="book" date="2014" name="THE 24TH EUROPEAN CONGRESS OF CLINICAL MICROBIOLOGY AND INFECTIOUS DISEASES" publisher="ECCMID 2014" city="Barcelona, Spain">
        <title>Identification of resistance genes in three multidrug-resistant Bacteroides fragilis isolates by whole genome sequencing.</title>
        <editorList>
            <person name="Unknown"/>
            <person name="A."/>
        </editorList>
        <authorList>
            <person name="Sydenham T.V."/>
            <person name="Hasman H."/>
            <person name="Wang M."/>
            <person name="Soki J."/>
            <person name="Nagy E."/>
            <person name="Justesen U.S."/>
        </authorList>
    </citation>
    <scope>NUCLEOTIDE SEQUENCE</scope>
    <source>
        <strain evidence="3">DCMOUH0018B</strain>
    </source>
</reference>
<proteinExistence type="predicted"/>
<dbReference type="PATRIC" id="fig|817.53.peg.2259"/>
<protein>
    <submittedName>
        <fullName evidence="3">Uncharacterized protein</fullName>
    </submittedName>
</protein>
<keyword evidence="1" id="KW-1133">Transmembrane helix</keyword>
<reference evidence="2 4" key="3">
    <citation type="journal article" date="2019" name="Nat. Med.">
        <title>A library of human gut bacterial isolates paired with longitudinal multiomics data enables mechanistic microbiome research.</title>
        <authorList>
            <person name="Poyet M."/>
            <person name="Groussin M."/>
            <person name="Gibbons S.M."/>
            <person name="Avila-Pacheco J."/>
            <person name="Jiang X."/>
            <person name="Kearney S.M."/>
            <person name="Perrotta A.R."/>
            <person name="Berdy B."/>
            <person name="Zhao S."/>
            <person name="Lieberman T.D."/>
            <person name="Swanson P.K."/>
            <person name="Smith M."/>
            <person name="Roesemann S."/>
            <person name="Alexander J.E."/>
            <person name="Rich S.A."/>
            <person name="Livny J."/>
            <person name="Vlamakis H."/>
            <person name="Clish C."/>
            <person name="Bullock K."/>
            <person name="Deik A."/>
            <person name="Scott J."/>
            <person name="Pierce K.A."/>
            <person name="Xavier R.J."/>
            <person name="Alm E.J."/>
        </authorList>
    </citation>
    <scope>NUCLEOTIDE SEQUENCE [LARGE SCALE GENOMIC DNA]</scope>
    <source>
        <strain evidence="2 4">BIOML-A106</strain>
    </source>
</reference>
<name>A0A0I9SA46_BACFG</name>
<dbReference type="EMBL" id="JMZZ02000108">
    <property type="protein sequence ID" value="KFX74726.1"/>
    <property type="molecule type" value="Genomic_DNA"/>
</dbReference>
<sequence>MGNWSVQQEAKKEVKEKDKVRREKLAGFFFNLAQLTFAGLVLGGITPIYANVEAGINWYVLTAGSVWTIMLAKVGNTILK</sequence>
<dbReference type="Proteomes" id="UP000479773">
    <property type="component" value="Unassembled WGS sequence"/>
</dbReference>
<dbReference type="GeneID" id="82188906"/>
<dbReference type="EMBL" id="VWEQ01000009">
    <property type="protein sequence ID" value="KAA4752302.1"/>
    <property type="molecule type" value="Genomic_DNA"/>
</dbReference>
<organism evidence="3">
    <name type="scientific">Bacteroides fragilis</name>
    <dbReference type="NCBI Taxonomy" id="817"/>
    <lineage>
        <taxon>Bacteria</taxon>
        <taxon>Pseudomonadati</taxon>
        <taxon>Bacteroidota</taxon>
        <taxon>Bacteroidia</taxon>
        <taxon>Bacteroidales</taxon>
        <taxon>Bacteroidaceae</taxon>
        <taxon>Bacteroides</taxon>
    </lineage>
</organism>
<evidence type="ECO:0000313" key="3">
    <source>
        <dbReference type="EMBL" id="KFX74726.1"/>
    </source>
</evidence>
<evidence type="ECO:0000256" key="1">
    <source>
        <dbReference type="SAM" id="Phobius"/>
    </source>
</evidence>
<dbReference type="AlphaFoldDB" id="A0A0I9SA46"/>
<dbReference type="RefSeq" id="WP_005655492.1">
    <property type="nucleotide sequence ID" value="NZ_CP036542.1"/>
</dbReference>
<accession>A0A0I9SA46</accession>
<evidence type="ECO:0000313" key="4">
    <source>
        <dbReference type="Proteomes" id="UP000479773"/>
    </source>
</evidence>
<keyword evidence="1" id="KW-0812">Transmembrane</keyword>
<evidence type="ECO:0000313" key="2">
    <source>
        <dbReference type="EMBL" id="KAA4752302.1"/>
    </source>
</evidence>